<comment type="caution">
    <text evidence="1">The sequence shown here is derived from an EMBL/GenBank/DDBJ whole genome shotgun (WGS) entry which is preliminary data.</text>
</comment>
<dbReference type="EMBL" id="PXOA01000160">
    <property type="protein sequence ID" value="RFU79361.1"/>
    <property type="molecule type" value="Genomic_DNA"/>
</dbReference>
<reference evidence="1 2" key="1">
    <citation type="journal article" date="2018" name="PLoS Pathog.">
        <title>Evolution of structural diversity of trichothecenes, a family of toxins produced by plant pathogenic and entomopathogenic fungi.</title>
        <authorList>
            <person name="Proctor R.H."/>
            <person name="McCormick S.P."/>
            <person name="Kim H.S."/>
            <person name="Cardoza R.E."/>
            <person name="Stanley A.M."/>
            <person name="Lindo L."/>
            <person name="Kelly A."/>
            <person name="Brown D.W."/>
            <person name="Lee T."/>
            <person name="Vaughan M.M."/>
            <person name="Alexander N.J."/>
            <person name="Busman M."/>
            <person name="Gutierrez S."/>
        </authorList>
    </citation>
    <scope>NUCLEOTIDE SEQUENCE [LARGE SCALE GENOMIC DNA]</scope>
    <source>
        <strain evidence="1 2">IBT 40837</strain>
    </source>
</reference>
<dbReference type="AlphaFoldDB" id="A0A395NV77"/>
<keyword evidence="2" id="KW-1185">Reference proteome</keyword>
<proteinExistence type="predicted"/>
<evidence type="ECO:0000313" key="1">
    <source>
        <dbReference type="EMBL" id="RFU79361.1"/>
    </source>
</evidence>
<organism evidence="1 2">
    <name type="scientific">Trichoderma arundinaceum</name>
    <dbReference type="NCBI Taxonomy" id="490622"/>
    <lineage>
        <taxon>Eukaryota</taxon>
        <taxon>Fungi</taxon>
        <taxon>Dikarya</taxon>
        <taxon>Ascomycota</taxon>
        <taxon>Pezizomycotina</taxon>
        <taxon>Sordariomycetes</taxon>
        <taxon>Hypocreomycetidae</taxon>
        <taxon>Hypocreales</taxon>
        <taxon>Hypocreaceae</taxon>
        <taxon>Trichoderma</taxon>
    </lineage>
</organism>
<name>A0A395NV77_TRIAR</name>
<protein>
    <submittedName>
        <fullName evidence="1">Uncharacterized protein</fullName>
    </submittedName>
</protein>
<dbReference type="OrthoDB" id="4898765at2759"/>
<dbReference type="Proteomes" id="UP000266272">
    <property type="component" value="Unassembled WGS sequence"/>
</dbReference>
<sequence>MSQPTFQLWEFHYLEGCDMHHLVLIQRTSNECSLSNLRHNLRRVIASGDVVVHERVYTQQDVFNIQSSAMDIIRRFESTSDSVDLLVASGKLDVKMNEKAETVEQETEWFEGVFHDTKFPRWKELGGRVVSLFEGEYRPEE</sequence>
<gene>
    <name evidence="1" type="ORF">TARUN_2816</name>
</gene>
<accession>A0A395NV77</accession>
<evidence type="ECO:0000313" key="2">
    <source>
        <dbReference type="Proteomes" id="UP000266272"/>
    </source>
</evidence>